<organism evidence="1 2">
    <name type="scientific">Brassica cretica</name>
    <name type="common">Mustard</name>
    <dbReference type="NCBI Taxonomy" id="69181"/>
    <lineage>
        <taxon>Eukaryota</taxon>
        <taxon>Viridiplantae</taxon>
        <taxon>Streptophyta</taxon>
        <taxon>Embryophyta</taxon>
        <taxon>Tracheophyta</taxon>
        <taxon>Spermatophyta</taxon>
        <taxon>Magnoliopsida</taxon>
        <taxon>eudicotyledons</taxon>
        <taxon>Gunneridae</taxon>
        <taxon>Pentapetalae</taxon>
        <taxon>rosids</taxon>
        <taxon>malvids</taxon>
        <taxon>Brassicales</taxon>
        <taxon>Brassicaceae</taxon>
        <taxon>Brassiceae</taxon>
        <taxon>Brassica</taxon>
    </lineage>
</organism>
<gene>
    <name evidence="1" type="ORF">F2Q69_00055003</name>
</gene>
<sequence>MIPYVTGTCHIIIGKGNGGDASSFHLLSFLSFGFSVSTTTKAIPLALGGSSLVDSSAAPRRRLLSSRKEKCDVSIDGFARGKMTAIWVESGGDTTTSKRRYMSGSRRTIQVQDKDKRRLLLRLMKRNAFVHLVMSLSQDSVKRWSNGSGIITESLWSCGLGVLCHGAFIVTE</sequence>
<proteinExistence type="predicted"/>
<dbReference type="Proteomes" id="UP000712600">
    <property type="component" value="Unassembled WGS sequence"/>
</dbReference>
<protein>
    <submittedName>
        <fullName evidence="1">Uncharacterized protein</fullName>
    </submittedName>
</protein>
<evidence type="ECO:0000313" key="2">
    <source>
        <dbReference type="Proteomes" id="UP000712600"/>
    </source>
</evidence>
<reference evidence="1" key="1">
    <citation type="submission" date="2019-12" db="EMBL/GenBank/DDBJ databases">
        <title>Genome sequencing and annotation of Brassica cretica.</title>
        <authorList>
            <person name="Studholme D.J."/>
            <person name="Sarris P."/>
        </authorList>
    </citation>
    <scope>NUCLEOTIDE SEQUENCE</scope>
    <source>
        <strain evidence="1">PFS-109/04</strain>
        <tissue evidence="1">Leaf</tissue>
    </source>
</reference>
<dbReference type="AlphaFoldDB" id="A0A8S9MY78"/>
<comment type="caution">
    <text evidence="1">The sequence shown here is derived from an EMBL/GenBank/DDBJ whole genome shotgun (WGS) entry which is preliminary data.</text>
</comment>
<accession>A0A8S9MY78</accession>
<name>A0A8S9MY78_BRACR</name>
<evidence type="ECO:0000313" key="1">
    <source>
        <dbReference type="EMBL" id="KAF3486369.1"/>
    </source>
</evidence>
<dbReference type="EMBL" id="QGKX02002183">
    <property type="protein sequence ID" value="KAF3486369.1"/>
    <property type="molecule type" value="Genomic_DNA"/>
</dbReference>